<feature type="compositionally biased region" description="Basic residues" evidence="1">
    <location>
        <begin position="53"/>
        <end position="62"/>
    </location>
</feature>
<feature type="compositionally biased region" description="Polar residues" evidence="1">
    <location>
        <begin position="82"/>
        <end position="98"/>
    </location>
</feature>
<sequence length="261" mass="29351">MDFAYTELITDEDETDVDQATVATPKAVRKRRPCATSELALSSSESESDVRAKPLKSKRGKRTPTASANKSPSPTPPDVLIASTSTAPSETAGGQTTSSTQAYNKYIRSVSNNQPLLDAVLETCPDKMILLASQNIQNYKNLEFLEWSECVLIQLCTLKKPINATNFLWKQLQLLVEKDQWSMQVVHNLKRIIGVNVTLLSILERNHAFKIKNHQLDPQESFVTKPMINYAVLRTYKLTLDVIMKPLSKNRLPVRFKKVSM</sequence>
<name>A0A6B9QU88_9VIRU</name>
<proteinExistence type="predicted"/>
<evidence type="ECO:0000256" key="1">
    <source>
        <dbReference type="SAM" id="MobiDB-lite"/>
    </source>
</evidence>
<reference evidence="2" key="1">
    <citation type="journal article" date="2020" name="J. ISSAAS">
        <title>Complete genome sequence of Oryctes rhinoceros Nudivirus isolated from Coconut Rhinoceros Beetle in the Solomon Islands.</title>
        <authorList>
            <person name="Etebari K."/>
            <person name="Filipovic I."/>
            <person name="Rasic G."/>
            <person name="Devine G.J."/>
            <person name="Tsatsia H."/>
            <person name="Furlong M.J."/>
        </authorList>
    </citation>
    <scope>NUCLEOTIDE SEQUENCE</scope>
    <source>
        <strain evidence="2">Solomon Islands</strain>
    </source>
</reference>
<evidence type="ECO:0000313" key="2">
    <source>
        <dbReference type="EMBL" id="QHG11308.1"/>
    </source>
</evidence>
<accession>A0A6B9QU88</accession>
<dbReference type="EMBL" id="MN623374">
    <property type="protein sequence ID" value="QHG11308.1"/>
    <property type="molecule type" value="Genomic_DNA"/>
</dbReference>
<gene>
    <name evidence="2" type="ORF">SI_OrNV_gp073</name>
</gene>
<organism evidence="2">
    <name type="scientific">Oryctes rhinoceros nudivirus</name>
    <dbReference type="NCBI Taxonomy" id="92521"/>
    <lineage>
        <taxon>Viruses</taxon>
        <taxon>Viruses incertae sedis</taxon>
        <taxon>Naldaviricetes</taxon>
        <taxon>Lefavirales</taxon>
        <taxon>Nudiviridae</taxon>
        <taxon>Alphanudivirus</taxon>
        <taxon>Alphanudivirus oryrhinocerotis</taxon>
    </lineage>
</organism>
<feature type="region of interest" description="Disordered" evidence="1">
    <location>
        <begin position="1"/>
        <end position="98"/>
    </location>
</feature>
<protein>
    <submittedName>
        <fullName evidence="2">Uncharacterized protein</fullName>
    </submittedName>
</protein>